<evidence type="ECO:0000256" key="7">
    <source>
        <dbReference type="ARBA" id="ARBA00023136"/>
    </source>
</evidence>
<sequence>MDNITIGTLIPVPHYVLCPEFFEDFKVCKSMCYFENGNFTNCSLSPDEDYDQEYKEALSVESVTKIVVPTLFAIFFLLGIAGNALVLKVLVSHKHMQNTTNILLGSLALTDLLFIVLCVPYTAIEFAMTQWMFGRIWCKVSQYFISVTACASIWTLVLISVSRYRAILHPIANLKMRSRRNTYLVLCALWLIVLVGNIPTLFMFDEFNYIYIIEVRSTCLTVNIFHNKIFYTCFFVFGFVLPLAIICPLYGMILRKLIYSVGPGDYKNSKVIQSKLKVSRMICIVVIVFAICWLPIDLILLIQSFTSFEPTKATTAILITANCMAYINSCINPILYGFLSKNFRKSYRNLLCCFARRSSKVRFEMRNFRSLTMHDRFNSTASTRLDRNVTPDRLNSCDIKRQERMGILS</sequence>
<evidence type="ECO:0000256" key="3">
    <source>
        <dbReference type="ARBA" id="ARBA00022475"/>
    </source>
</evidence>
<evidence type="ECO:0000256" key="4">
    <source>
        <dbReference type="ARBA" id="ARBA00022692"/>
    </source>
</evidence>
<evidence type="ECO:0000256" key="8">
    <source>
        <dbReference type="ARBA" id="ARBA00023157"/>
    </source>
</evidence>
<name>A0AA89BXS8_PINIB</name>
<evidence type="ECO:0000256" key="10">
    <source>
        <dbReference type="ARBA" id="ARBA00023180"/>
    </source>
</evidence>
<dbReference type="InterPro" id="IPR017452">
    <property type="entry name" value="GPCR_Rhodpsn_7TM"/>
</dbReference>
<feature type="transmembrane region" description="Helical" evidence="12">
    <location>
        <begin position="102"/>
        <end position="123"/>
    </location>
</feature>
<dbReference type="PRINTS" id="PR00237">
    <property type="entry name" value="GPCRRHODOPSN"/>
</dbReference>
<dbReference type="InterPro" id="IPR000611">
    <property type="entry name" value="NPY_rcpt"/>
</dbReference>
<gene>
    <name evidence="14" type="ORF">FSP39_020382</name>
</gene>
<evidence type="ECO:0000256" key="5">
    <source>
        <dbReference type="ARBA" id="ARBA00022989"/>
    </source>
</evidence>
<proteinExistence type="inferred from homology"/>
<feature type="transmembrane region" description="Helical" evidence="12">
    <location>
        <begin position="278"/>
        <end position="296"/>
    </location>
</feature>
<evidence type="ECO:0000256" key="12">
    <source>
        <dbReference type="SAM" id="Phobius"/>
    </source>
</evidence>
<evidence type="ECO:0000256" key="1">
    <source>
        <dbReference type="ARBA" id="ARBA00004651"/>
    </source>
</evidence>
<evidence type="ECO:0000256" key="2">
    <source>
        <dbReference type="ARBA" id="ARBA00010663"/>
    </source>
</evidence>
<dbReference type="AlphaFoldDB" id="A0AA89BXS8"/>
<evidence type="ECO:0000313" key="15">
    <source>
        <dbReference type="Proteomes" id="UP001186944"/>
    </source>
</evidence>
<dbReference type="Gene3D" id="1.20.1070.10">
    <property type="entry name" value="Rhodopsin 7-helix transmembrane proteins"/>
    <property type="match status" value="1"/>
</dbReference>
<dbReference type="GO" id="GO:0005886">
    <property type="term" value="C:plasma membrane"/>
    <property type="evidence" value="ECO:0007669"/>
    <property type="project" value="UniProtKB-SubCell"/>
</dbReference>
<feature type="transmembrane region" description="Helical" evidence="12">
    <location>
        <begin position="183"/>
        <end position="204"/>
    </location>
</feature>
<feature type="domain" description="G-protein coupled receptors family 1 profile" evidence="13">
    <location>
        <begin position="82"/>
        <end position="336"/>
    </location>
</feature>
<dbReference type="Pfam" id="PF00001">
    <property type="entry name" value="7tm_1"/>
    <property type="match status" value="1"/>
</dbReference>
<keyword evidence="9" id="KW-0675">Receptor</keyword>
<keyword evidence="11" id="KW-0807">Transducer</keyword>
<keyword evidence="3" id="KW-1003">Cell membrane</keyword>
<comment type="caution">
    <text evidence="14">The sequence shown here is derived from an EMBL/GenBank/DDBJ whole genome shotgun (WGS) entry which is preliminary data.</text>
</comment>
<dbReference type="PANTHER" id="PTHR45695:SF23">
    <property type="entry name" value="GALANIN-LIKE G-PROTEIN COUPLED RECEPTOR NPR-9"/>
    <property type="match status" value="1"/>
</dbReference>
<dbReference type="PANTHER" id="PTHR45695">
    <property type="entry name" value="LEUCOKININ RECEPTOR-RELATED"/>
    <property type="match status" value="1"/>
</dbReference>
<dbReference type="PROSITE" id="PS50262">
    <property type="entry name" value="G_PROTEIN_RECEP_F1_2"/>
    <property type="match status" value="1"/>
</dbReference>
<keyword evidence="5 12" id="KW-1133">Transmembrane helix</keyword>
<keyword evidence="4 12" id="KW-0812">Transmembrane</keyword>
<keyword evidence="10" id="KW-0325">Glycoprotein</keyword>
<feature type="transmembrane region" description="Helical" evidence="12">
    <location>
        <begin position="66"/>
        <end position="90"/>
    </location>
</feature>
<evidence type="ECO:0000256" key="11">
    <source>
        <dbReference type="ARBA" id="ARBA00023224"/>
    </source>
</evidence>
<dbReference type="EMBL" id="VSWD01000010">
    <property type="protein sequence ID" value="KAK3091513.1"/>
    <property type="molecule type" value="Genomic_DNA"/>
</dbReference>
<keyword evidence="15" id="KW-1185">Reference proteome</keyword>
<protein>
    <recommendedName>
        <fullName evidence="13">G-protein coupled receptors family 1 profile domain-containing protein</fullName>
    </recommendedName>
</protein>
<dbReference type="InterPro" id="IPR000276">
    <property type="entry name" value="GPCR_Rhodpsn"/>
</dbReference>
<dbReference type="GO" id="GO:0004983">
    <property type="term" value="F:neuropeptide Y receptor activity"/>
    <property type="evidence" value="ECO:0007669"/>
    <property type="project" value="InterPro"/>
</dbReference>
<comment type="subcellular location">
    <subcellularLocation>
        <location evidence="1">Cell membrane</location>
        <topology evidence="1">Multi-pass membrane protein</topology>
    </subcellularLocation>
</comment>
<evidence type="ECO:0000259" key="13">
    <source>
        <dbReference type="PROSITE" id="PS50262"/>
    </source>
</evidence>
<dbReference type="Proteomes" id="UP001186944">
    <property type="component" value="Unassembled WGS sequence"/>
</dbReference>
<feature type="transmembrane region" description="Helical" evidence="12">
    <location>
        <begin position="143"/>
        <end position="162"/>
    </location>
</feature>
<feature type="transmembrane region" description="Helical" evidence="12">
    <location>
        <begin position="229"/>
        <end position="250"/>
    </location>
</feature>
<evidence type="ECO:0000313" key="14">
    <source>
        <dbReference type="EMBL" id="KAK3091513.1"/>
    </source>
</evidence>
<keyword evidence="6" id="KW-0297">G-protein coupled receptor</keyword>
<reference evidence="14" key="1">
    <citation type="submission" date="2019-08" db="EMBL/GenBank/DDBJ databases">
        <title>The improved chromosome-level genome for the pearl oyster Pinctada fucata martensii using PacBio sequencing and Hi-C.</title>
        <authorList>
            <person name="Zheng Z."/>
        </authorList>
    </citation>
    <scope>NUCLEOTIDE SEQUENCE</scope>
    <source>
        <strain evidence="14">ZZ-2019</strain>
        <tissue evidence="14">Adductor muscle</tissue>
    </source>
</reference>
<keyword evidence="7 12" id="KW-0472">Membrane</keyword>
<accession>A0AA89BXS8</accession>
<dbReference type="PRINTS" id="PR01012">
    <property type="entry name" value="NRPEPTIDEYR"/>
</dbReference>
<dbReference type="SMART" id="SM01381">
    <property type="entry name" value="7TM_GPCR_Srsx"/>
    <property type="match status" value="1"/>
</dbReference>
<comment type="similarity">
    <text evidence="2">Belongs to the G-protein coupled receptor 1 family.</text>
</comment>
<evidence type="ECO:0000256" key="6">
    <source>
        <dbReference type="ARBA" id="ARBA00023040"/>
    </source>
</evidence>
<feature type="transmembrane region" description="Helical" evidence="12">
    <location>
        <begin position="316"/>
        <end position="339"/>
    </location>
</feature>
<evidence type="ECO:0000256" key="9">
    <source>
        <dbReference type="ARBA" id="ARBA00023170"/>
    </source>
</evidence>
<keyword evidence="8" id="KW-1015">Disulfide bond</keyword>
<dbReference type="SUPFAM" id="SSF81321">
    <property type="entry name" value="Family A G protein-coupled receptor-like"/>
    <property type="match status" value="1"/>
</dbReference>
<organism evidence="14 15">
    <name type="scientific">Pinctada imbricata</name>
    <name type="common">Atlantic pearl-oyster</name>
    <name type="synonym">Pinctada martensii</name>
    <dbReference type="NCBI Taxonomy" id="66713"/>
    <lineage>
        <taxon>Eukaryota</taxon>
        <taxon>Metazoa</taxon>
        <taxon>Spiralia</taxon>
        <taxon>Lophotrochozoa</taxon>
        <taxon>Mollusca</taxon>
        <taxon>Bivalvia</taxon>
        <taxon>Autobranchia</taxon>
        <taxon>Pteriomorphia</taxon>
        <taxon>Pterioida</taxon>
        <taxon>Pterioidea</taxon>
        <taxon>Pteriidae</taxon>
        <taxon>Pinctada</taxon>
    </lineage>
</organism>